<gene>
    <name evidence="7" type="ORF">QR680_015724</name>
</gene>
<keyword evidence="3" id="KW-0223">Dioxygenase</keyword>
<feature type="region of interest" description="Disordered" evidence="5">
    <location>
        <begin position="465"/>
        <end position="488"/>
    </location>
</feature>
<dbReference type="Gene3D" id="2.60.120.620">
    <property type="entry name" value="q2cbj1_9rhob like domain"/>
    <property type="match status" value="2"/>
</dbReference>
<dbReference type="Pfam" id="PF10637">
    <property type="entry name" value="Ofd1_CTDD"/>
    <property type="match status" value="1"/>
</dbReference>
<feature type="compositionally biased region" description="Polar residues" evidence="5">
    <location>
        <begin position="621"/>
        <end position="634"/>
    </location>
</feature>
<comment type="cofactor">
    <cofactor evidence="1">
        <name>L-ascorbate</name>
        <dbReference type="ChEBI" id="CHEBI:38290"/>
    </cofactor>
</comment>
<proteinExistence type="predicted"/>
<dbReference type="GO" id="GO:0005506">
    <property type="term" value="F:iron ion binding"/>
    <property type="evidence" value="ECO:0007669"/>
    <property type="project" value="InterPro"/>
</dbReference>
<evidence type="ECO:0000259" key="6">
    <source>
        <dbReference type="SMART" id="SM00702"/>
    </source>
</evidence>
<reference evidence="7" key="1">
    <citation type="submission" date="2023-06" db="EMBL/GenBank/DDBJ databases">
        <title>Genomic analysis of the entomopathogenic nematode Steinernema hermaphroditum.</title>
        <authorList>
            <person name="Schwarz E.M."/>
            <person name="Heppert J.K."/>
            <person name="Baniya A."/>
            <person name="Schwartz H.T."/>
            <person name="Tan C.-H."/>
            <person name="Antoshechkin I."/>
            <person name="Sternberg P.W."/>
            <person name="Goodrich-Blair H."/>
            <person name="Dillman A.R."/>
        </authorList>
    </citation>
    <scope>NUCLEOTIDE SEQUENCE</scope>
    <source>
        <strain evidence="7">PS9179</strain>
        <tissue evidence="7">Whole animal</tissue>
    </source>
</reference>
<evidence type="ECO:0000256" key="3">
    <source>
        <dbReference type="ARBA" id="ARBA00022964"/>
    </source>
</evidence>
<comment type="caution">
    <text evidence="7">The sequence shown here is derived from an EMBL/GenBank/DDBJ whole genome shotgun (WGS) entry which is preliminary data.</text>
</comment>
<dbReference type="Proteomes" id="UP001175271">
    <property type="component" value="Unassembled WGS sequence"/>
</dbReference>
<evidence type="ECO:0000256" key="4">
    <source>
        <dbReference type="ARBA" id="ARBA00023002"/>
    </source>
</evidence>
<feature type="region of interest" description="Disordered" evidence="5">
    <location>
        <begin position="615"/>
        <end position="644"/>
    </location>
</feature>
<dbReference type="PANTHER" id="PTHR12117">
    <property type="entry name" value="HISTONE ACETYLTRANSFERASE COMPLEX"/>
    <property type="match status" value="1"/>
</dbReference>
<keyword evidence="2" id="KW-0847">Vitamin C</keyword>
<organism evidence="7 8">
    <name type="scientific">Steinernema hermaphroditum</name>
    <dbReference type="NCBI Taxonomy" id="289476"/>
    <lineage>
        <taxon>Eukaryota</taxon>
        <taxon>Metazoa</taxon>
        <taxon>Ecdysozoa</taxon>
        <taxon>Nematoda</taxon>
        <taxon>Chromadorea</taxon>
        <taxon>Rhabditida</taxon>
        <taxon>Tylenchina</taxon>
        <taxon>Panagrolaimomorpha</taxon>
        <taxon>Strongyloidoidea</taxon>
        <taxon>Steinernematidae</taxon>
        <taxon>Steinernema</taxon>
    </lineage>
</organism>
<accession>A0AA39H9R1</accession>
<dbReference type="AlphaFoldDB" id="A0AA39H9R1"/>
<protein>
    <recommendedName>
        <fullName evidence="6">Prolyl 4-hydroxylase alpha subunit domain-containing protein</fullName>
    </recommendedName>
</protein>
<dbReference type="SMART" id="SM00702">
    <property type="entry name" value="P4Hc"/>
    <property type="match status" value="1"/>
</dbReference>
<evidence type="ECO:0000256" key="1">
    <source>
        <dbReference type="ARBA" id="ARBA00001961"/>
    </source>
</evidence>
<dbReference type="GO" id="GO:0031418">
    <property type="term" value="F:L-ascorbic acid binding"/>
    <property type="evidence" value="ECO:0007669"/>
    <property type="project" value="UniProtKB-KW"/>
</dbReference>
<dbReference type="Pfam" id="PF13661">
    <property type="entry name" value="2OG-FeII_Oxy_4"/>
    <property type="match status" value="1"/>
</dbReference>
<dbReference type="EMBL" id="JAUCMV010000004">
    <property type="protein sequence ID" value="KAK0401339.1"/>
    <property type="molecule type" value="Genomic_DNA"/>
</dbReference>
<dbReference type="GO" id="GO:0006449">
    <property type="term" value="P:regulation of translational termination"/>
    <property type="evidence" value="ECO:0007669"/>
    <property type="project" value="TreeGrafter"/>
</dbReference>
<feature type="domain" description="Prolyl 4-hydroxylase alpha subunit" evidence="6">
    <location>
        <begin position="143"/>
        <end position="328"/>
    </location>
</feature>
<evidence type="ECO:0000256" key="2">
    <source>
        <dbReference type="ARBA" id="ARBA00022896"/>
    </source>
</evidence>
<sequence>MCTQLLRHQLSDGTYKHITLDGPWPESLYVDLKRYVLTGRWSTLTLELPEDGRAFDFQFVKDLFEMATLRQRTYLNFDFRVKFGKLELESYKKQLQTKESGEPFDSVAMAEDTAFTINPSYYNPEQSDKISSILKGVEECVPFPHFVFDEFLDNGAEAMKALRAELKSEKMPWHPKNNDLYSLDQTLDLGDVSANDFPNIKKFRSFLMKPFGDYLRERTGRPLLDDEFTITGSSYTQTHNLLLHDDKNAKRQIAFVYYLCEDEWKQEDGGQLQLYKCNSTGEPSEIAVECFPKPNQMMIFMVSNHSWHRVAEVLSANKERLSINGWFHVAEPEPHNPAPFNDSLFVSREILDADEFTEEDTSLLAINPGLYDVSETLDQIADKFASESSVQLKDFLLPGSYTESAILDELDQLQFPITGPPHKRCFGALSEDAIPEDKKAVRLLLRGVRSHIMCHLLGTWTDTDFNYPSGESPEPKKAKVENEEDEEQPDFGNIRVVAGFRKYSAGCYTTMDDQLRKQCKQNIMDLRIFFTRKWDASEDDGAHVSGPGGFLCYYGADEDKSMYNVTPSHNTAVVVFRDPEVLSFVKYINARAGKICYYALECSYYGMKDGTTEPLRPKSAGITNKSVSEEIQGSDTRKRVHSDH</sequence>
<dbReference type="GO" id="GO:0005737">
    <property type="term" value="C:cytoplasm"/>
    <property type="evidence" value="ECO:0007669"/>
    <property type="project" value="TreeGrafter"/>
</dbReference>
<evidence type="ECO:0000313" key="8">
    <source>
        <dbReference type="Proteomes" id="UP001175271"/>
    </source>
</evidence>
<dbReference type="InterPro" id="IPR051842">
    <property type="entry name" value="uS12_prolyl_hydroxylase"/>
</dbReference>
<name>A0AA39H9R1_9BILA</name>
<keyword evidence="4" id="KW-0560">Oxidoreductase</keyword>
<evidence type="ECO:0000256" key="5">
    <source>
        <dbReference type="SAM" id="MobiDB-lite"/>
    </source>
</evidence>
<dbReference type="PANTHER" id="PTHR12117:SF0">
    <property type="entry name" value="PROLYL 3-HYDROXYLASE OGFOD1"/>
    <property type="match status" value="1"/>
</dbReference>
<keyword evidence="8" id="KW-1185">Reference proteome</keyword>
<dbReference type="GO" id="GO:0031543">
    <property type="term" value="F:peptidyl-proline dioxygenase activity"/>
    <property type="evidence" value="ECO:0007669"/>
    <property type="project" value="TreeGrafter"/>
</dbReference>
<dbReference type="InterPro" id="IPR006620">
    <property type="entry name" value="Pro_4_hyd_alph"/>
</dbReference>
<dbReference type="InterPro" id="IPR019601">
    <property type="entry name" value="Oxoglutarate/Fe-dep_Oase_C"/>
</dbReference>
<evidence type="ECO:0000313" key="7">
    <source>
        <dbReference type="EMBL" id="KAK0401339.1"/>
    </source>
</evidence>
<dbReference type="InterPro" id="IPR039558">
    <property type="entry name" value="TPA1/OFD1_N"/>
</dbReference>